<dbReference type="SUPFAM" id="SSF81383">
    <property type="entry name" value="F-box domain"/>
    <property type="match status" value="1"/>
</dbReference>
<organism evidence="2 3">
    <name type="scientific">Knufia fluminis</name>
    <dbReference type="NCBI Taxonomy" id="191047"/>
    <lineage>
        <taxon>Eukaryota</taxon>
        <taxon>Fungi</taxon>
        <taxon>Dikarya</taxon>
        <taxon>Ascomycota</taxon>
        <taxon>Pezizomycotina</taxon>
        <taxon>Eurotiomycetes</taxon>
        <taxon>Chaetothyriomycetidae</taxon>
        <taxon>Chaetothyriales</taxon>
        <taxon>Trichomeriaceae</taxon>
        <taxon>Knufia</taxon>
    </lineage>
</organism>
<proteinExistence type="predicted"/>
<name>A0AAN8ELW1_9EURO</name>
<keyword evidence="3" id="KW-1185">Reference proteome</keyword>
<evidence type="ECO:0000313" key="3">
    <source>
        <dbReference type="Proteomes" id="UP001316803"/>
    </source>
</evidence>
<dbReference type="InterPro" id="IPR032675">
    <property type="entry name" value="LRR_dom_sf"/>
</dbReference>
<dbReference type="EMBL" id="JAKLMC020000009">
    <property type="protein sequence ID" value="KAK5954293.1"/>
    <property type="molecule type" value="Genomic_DNA"/>
</dbReference>
<dbReference type="Gene3D" id="3.80.10.10">
    <property type="entry name" value="Ribonuclease Inhibitor"/>
    <property type="match status" value="1"/>
</dbReference>
<gene>
    <name evidence="2" type="ORF">OHC33_004866</name>
</gene>
<dbReference type="Proteomes" id="UP001316803">
    <property type="component" value="Unassembled WGS sequence"/>
</dbReference>
<sequence length="339" mass="38629">MEHSSDRIPPELATLILQHTFNLDYATFLNCLQVSRHWYHLGRDLPWKDILVNDKNIKKVLAVLPRGRLDVVKSVTTNLRSRTNPSTNSDGFTRIAAYLHRMPNLESVSYDVYIADQMSPSAAASILCQCLTALPRTVKYLELYSFDCKDKSYDPNDHICAHVAMLLPQLRELRVKFTKICTTLFSDIVVQCKTLESISTYNGGNEIKTHCSDARSGALQNIVKAAQEAQRRGVLPTLKQFTISGLWSPPPSNDKTRLGMAFKIDLIEKNTISYPSVKLEDGFRWMRYQAHSSSHAVDVMAKEKSLKGIHHLIDAQSWRNSSRRCRLSTSMRPTRPYEW</sequence>
<reference evidence="2 3" key="1">
    <citation type="submission" date="2022-12" db="EMBL/GenBank/DDBJ databases">
        <title>Genomic features and morphological characterization of a novel Knufia sp. strain isolated from spacecraft assembly facility.</title>
        <authorList>
            <person name="Teixeira M."/>
            <person name="Chander A.M."/>
            <person name="Stajich J.E."/>
            <person name="Venkateswaran K."/>
        </authorList>
    </citation>
    <scope>NUCLEOTIDE SEQUENCE [LARGE SCALE GENOMIC DNA]</scope>
    <source>
        <strain evidence="2 3">FJI-L2-BK-P2</strain>
    </source>
</reference>
<evidence type="ECO:0000313" key="2">
    <source>
        <dbReference type="EMBL" id="KAK5954293.1"/>
    </source>
</evidence>
<dbReference type="Pfam" id="PF12937">
    <property type="entry name" value="F-box-like"/>
    <property type="match status" value="1"/>
</dbReference>
<dbReference type="InterPro" id="IPR036047">
    <property type="entry name" value="F-box-like_dom_sf"/>
</dbReference>
<evidence type="ECO:0000259" key="1">
    <source>
        <dbReference type="Pfam" id="PF12937"/>
    </source>
</evidence>
<feature type="domain" description="F-box" evidence="1">
    <location>
        <begin position="6"/>
        <end position="50"/>
    </location>
</feature>
<dbReference type="AlphaFoldDB" id="A0AAN8ELW1"/>
<accession>A0AAN8ELW1</accession>
<comment type="caution">
    <text evidence="2">The sequence shown here is derived from an EMBL/GenBank/DDBJ whole genome shotgun (WGS) entry which is preliminary data.</text>
</comment>
<protein>
    <recommendedName>
        <fullName evidence="1">F-box domain-containing protein</fullName>
    </recommendedName>
</protein>
<dbReference type="InterPro" id="IPR001810">
    <property type="entry name" value="F-box_dom"/>
</dbReference>